<dbReference type="InterPro" id="IPR023213">
    <property type="entry name" value="CAT-like_dom_sf"/>
</dbReference>
<dbReference type="NCBIfam" id="TIGR01733">
    <property type="entry name" value="AA-adenyl-dom"/>
    <property type="match status" value="1"/>
</dbReference>
<dbReference type="Gene3D" id="1.10.1200.10">
    <property type="entry name" value="ACP-like"/>
    <property type="match status" value="1"/>
</dbReference>
<dbReference type="Pfam" id="PF00550">
    <property type="entry name" value="PP-binding"/>
    <property type="match status" value="1"/>
</dbReference>
<dbReference type="InterPro" id="IPR045851">
    <property type="entry name" value="AMP-bd_C_sf"/>
</dbReference>
<keyword evidence="6" id="KW-0812">Transmembrane</keyword>
<dbReference type="Gene3D" id="3.30.300.30">
    <property type="match status" value="1"/>
</dbReference>
<comment type="cofactor">
    <cofactor evidence="1">
        <name>pantetheine 4'-phosphate</name>
        <dbReference type="ChEBI" id="CHEBI:47942"/>
    </cofactor>
</comment>
<dbReference type="Gene3D" id="2.30.38.10">
    <property type="entry name" value="Luciferase, Domain 3"/>
    <property type="match status" value="1"/>
</dbReference>
<dbReference type="InterPro" id="IPR025110">
    <property type="entry name" value="AMP-bd_C"/>
</dbReference>
<protein>
    <submittedName>
        <fullName evidence="8">Tyrocidine synthase 3</fullName>
    </submittedName>
</protein>
<dbReference type="SUPFAM" id="SSF52777">
    <property type="entry name" value="CoA-dependent acyltransferases"/>
    <property type="match status" value="4"/>
</dbReference>
<comment type="similarity">
    <text evidence="2">Belongs to the ATP-dependent AMP-binding enzyme family.</text>
</comment>
<dbReference type="InterPro" id="IPR036736">
    <property type="entry name" value="ACP-like_sf"/>
</dbReference>
<dbReference type="Pfam" id="PF00501">
    <property type="entry name" value="AMP-binding"/>
    <property type="match status" value="1"/>
</dbReference>
<accession>A0ABN8G8D2</accession>
<evidence type="ECO:0000256" key="1">
    <source>
        <dbReference type="ARBA" id="ARBA00001957"/>
    </source>
</evidence>
<dbReference type="Pfam" id="PF00668">
    <property type="entry name" value="Condensation"/>
    <property type="match status" value="2"/>
</dbReference>
<keyword evidence="9" id="KW-1185">Reference proteome</keyword>
<dbReference type="RefSeq" id="WP_236340476.1">
    <property type="nucleotide sequence ID" value="NZ_CAKMMF010000008.1"/>
</dbReference>
<dbReference type="Gene3D" id="3.30.559.30">
    <property type="entry name" value="Nonribosomal peptide synthetase, condensation domain"/>
    <property type="match status" value="2"/>
</dbReference>
<evidence type="ECO:0000259" key="7">
    <source>
        <dbReference type="PROSITE" id="PS50075"/>
    </source>
</evidence>
<dbReference type="PROSITE" id="PS00455">
    <property type="entry name" value="AMP_BINDING"/>
    <property type="match status" value="1"/>
</dbReference>
<keyword evidence="3" id="KW-0677">Repeat</keyword>
<dbReference type="InterPro" id="IPR001242">
    <property type="entry name" value="Condensation_dom"/>
</dbReference>
<evidence type="ECO:0000256" key="4">
    <source>
        <dbReference type="ARBA" id="ARBA00023194"/>
    </source>
</evidence>
<evidence type="ECO:0000256" key="2">
    <source>
        <dbReference type="ARBA" id="ARBA00006432"/>
    </source>
</evidence>
<keyword evidence="5" id="KW-0511">Multifunctional enzyme</keyword>
<dbReference type="PANTHER" id="PTHR45527">
    <property type="entry name" value="NONRIBOSOMAL PEPTIDE SYNTHETASE"/>
    <property type="match status" value="1"/>
</dbReference>
<dbReference type="InterPro" id="IPR000873">
    <property type="entry name" value="AMP-dep_synth/lig_dom"/>
</dbReference>
<dbReference type="Gene3D" id="3.30.559.10">
    <property type="entry name" value="Chloramphenicol acetyltransferase-like domain"/>
    <property type="match status" value="2"/>
</dbReference>
<dbReference type="SUPFAM" id="SSF56801">
    <property type="entry name" value="Acetyl-CoA synthetase-like"/>
    <property type="match status" value="1"/>
</dbReference>
<evidence type="ECO:0000256" key="3">
    <source>
        <dbReference type="ARBA" id="ARBA00022737"/>
    </source>
</evidence>
<evidence type="ECO:0000313" key="9">
    <source>
        <dbReference type="Proteomes" id="UP000838686"/>
    </source>
</evidence>
<gene>
    <name evidence="8" type="primary">tycC_4</name>
    <name evidence="8" type="ORF">PAECIP111893_01910</name>
</gene>
<dbReference type="CDD" id="cd19531">
    <property type="entry name" value="LCL_NRPS-like"/>
    <property type="match status" value="1"/>
</dbReference>
<evidence type="ECO:0000256" key="5">
    <source>
        <dbReference type="ARBA" id="ARBA00023268"/>
    </source>
</evidence>
<sequence>MMNHWKDRLDELPKDQRALLLAKLKQSKRKEEMKPIERIQRTGNTFPVSAAQRPIWFFDQLEPETPMYNIAAQVRLVGALDVELLHRSLGDIVKRHESLRTIFEVNGQGEPVQRILATMDVPLELVCVKDAPIAEQGEAIERIARTASRAPFHLSAGPLVRIAMVRQSDTAHTIIFVVHHIVADYLSIMRIVEETLRSYERHLGGAGEFEEAAADEKRLHYIDAAAWQETTLEEVKEKQLAYWREQLAGVLPILELPAQASRPPVQTYRGRTFKFAMDAPLLERVKAFANDKEATVFMTLMTAYQALLNRYTGDSDIIVGFNTSGRSRRELEHVVGTFAGTLPLRTEIQGDRPFADLLDTVKARMLAAMDHGDVPFNMLADEWNAVHDPSHHPIFQTLFNVNKLAAEQDMSGLSFSFELLDTGTSKFDLSLEIYLGENDAFCMFEYNADLFQEEQMSRMAEHYINLLDAAMNEPATAIRQLSILTDKERELLRRWNDTQWTLPETGTIHEMIALRAHETADRIAVRCGSRSLTYGELEEQANRLASCLRERGVSKGAAVGVCMDRSEQYLIALIAVFKAGGIYIPIDPAYPAQRIQHMIAKADIGLAIASEACKDKLPGGDIEIVNPMALSERSALDLSPSAAAVVVEPDDPAYIIFTSGSTGLPKGAGVYHLGMLNHAAAKIKDMEITENDIIGQNASQSFDISVWQCLVPLMAGGTVVVYPDETARDVVALMNSAEADRLTILELVPSMLGSFLSMIEAGIIEAPKLRELRYLVLTGEALPAALARRWFLSYPDIPLVNAYGPTECSDDVTHHILASAPHESIASIPIGKPVINTQLHVLDDRLELVPIGIPGEIYVSGRCLGMGYINDAEKTAAAFLPHPFPTEPDERIYRTGDRGYWTDNGELIYMGRIDHQVKIRGFRIELGEIEATIDSLPNVRHNVVLIIEEETGENSIAAYIVMAAGAEQSAQAIHELLKSRLPEYMIPLYVVFLEALPLTANGKIDRKALPIPERALPANEETAHPMTEVELAIAGIWRDSLGVQSVGVRDSFFELGGNSLLATQIVYRMRAEFEVSEELTLRTFFRDATIGSIAGFIALKGASEAAATAAPLRPIPSRPQEELVELSHAQKRFWFHMQYSEDEALGMVWATELEGPLQTDIFLESFRRTALRHDMMHSVVEEVDGIPYLKTADTHLPNIVYSDLTDLTYEAGMREVAAFMSSEQARPFAISGEPFFRIALFKLDSERHVLIVNAHHIGADAWSHQVVMDDVGAYYNAAVQGGEAALQPVVQYRDFIHWQADRLERGELDQQRAYWKRQLSEDVELPQLPLDNLTVSERSELEASPTRRHVFGQPLAGRLRQLAAATGGSIFTVVLAGLNIWLAKRCNQTTITIGSTMFGRIHPDLERVCGLFINPVVLRTDLSGNPSGYEVIESVTAGTYEAFANQEYTYDLVVRDARSQSGEDKTLFNIVLIGQNNASHGLKLQDIAARPLKEERRGAVRRDVQDDKSKVKDDLQFSLYESESEIAIHTLYNGDKFYPSSIDAFLTEIEYVLNQLGDDPSIKLARMNIQSVDETADWDEIFA</sequence>
<dbReference type="InterPro" id="IPR010071">
    <property type="entry name" value="AA_adenyl_dom"/>
</dbReference>
<keyword evidence="6" id="KW-0472">Membrane</keyword>
<feature type="domain" description="Carrier" evidence="7">
    <location>
        <begin position="1024"/>
        <end position="1101"/>
    </location>
</feature>
<dbReference type="InterPro" id="IPR009081">
    <property type="entry name" value="PP-bd_ACP"/>
</dbReference>
<dbReference type="CDD" id="cd05930">
    <property type="entry name" value="A_NRPS"/>
    <property type="match status" value="1"/>
</dbReference>
<dbReference type="SUPFAM" id="SSF47336">
    <property type="entry name" value="ACP-like"/>
    <property type="match status" value="1"/>
</dbReference>
<keyword evidence="4" id="KW-0045">Antibiotic biosynthesis</keyword>
<evidence type="ECO:0000256" key="6">
    <source>
        <dbReference type="SAM" id="Phobius"/>
    </source>
</evidence>
<comment type="caution">
    <text evidence="8">The sequence shown here is derived from an EMBL/GenBank/DDBJ whole genome shotgun (WGS) entry which is preliminary data.</text>
</comment>
<dbReference type="EMBL" id="CAKMMF010000008">
    <property type="protein sequence ID" value="CAH1202740.1"/>
    <property type="molecule type" value="Genomic_DNA"/>
</dbReference>
<proteinExistence type="inferred from homology"/>
<name>A0ABN8G8D2_9BACL</name>
<dbReference type="Pfam" id="PF13193">
    <property type="entry name" value="AMP-binding_C"/>
    <property type="match status" value="1"/>
</dbReference>
<reference evidence="8" key="1">
    <citation type="submission" date="2022-01" db="EMBL/GenBank/DDBJ databases">
        <authorList>
            <person name="Criscuolo A."/>
        </authorList>
    </citation>
    <scope>NUCLEOTIDE SEQUENCE</scope>
    <source>
        <strain evidence="8">CIP111893</strain>
    </source>
</reference>
<evidence type="ECO:0000313" key="8">
    <source>
        <dbReference type="EMBL" id="CAH1202740.1"/>
    </source>
</evidence>
<dbReference type="PANTHER" id="PTHR45527:SF1">
    <property type="entry name" value="FATTY ACID SYNTHASE"/>
    <property type="match status" value="1"/>
</dbReference>
<dbReference type="InterPro" id="IPR020845">
    <property type="entry name" value="AMP-binding_CS"/>
</dbReference>
<dbReference type="PROSITE" id="PS50075">
    <property type="entry name" value="CARRIER"/>
    <property type="match status" value="1"/>
</dbReference>
<dbReference type="Proteomes" id="UP000838686">
    <property type="component" value="Unassembled WGS sequence"/>
</dbReference>
<keyword evidence="6" id="KW-1133">Transmembrane helix</keyword>
<feature type="transmembrane region" description="Helical" evidence="6">
    <location>
        <begin position="1362"/>
        <end position="1382"/>
    </location>
</feature>
<organism evidence="8 9">
    <name type="scientific">Paenibacillus plantiphilus</name>
    <dbReference type="NCBI Taxonomy" id="2905650"/>
    <lineage>
        <taxon>Bacteria</taxon>
        <taxon>Bacillati</taxon>
        <taxon>Bacillota</taxon>
        <taxon>Bacilli</taxon>
        <taxon>Bacillales</taxon>
        <taxon>Paenibacillaceae</taxon>
        <taxon>Paenibacillus</taxon>
    </lineage>
</organism>
<dbReference type="Gene3D" id="3.40.50.980">
    <property type="match status" value="2"/>
</dbReference>